<sequence>MLPAEVKVGFVFRYSYLWHRERLEGREEGVKDRPCLVLALVVDDADGTKRVRVLPVTHTLPDNASMAIELPTPVKFRLGLDDIPSWIILSESNYFAWPGPDIRPSETESGYLGPLPPSLFNEVKHRFVALARQSVHRSVARTE</sequence>
<dbReference type="EMBL" id="BLAJ01000003">
    <property type="protein sequence ID" value="GES50166.1"/>
    <property type="molecule type" value="Genomic_DNA"/>
</dbReference>
<reference evidence="1 2" key="1">
    <citation type="journal article" date="2020" name="Genome Biol. Evol.">
        <title>Rhizobium dioscoreae sp. nov., a plant growth-promoting bacterium isolated from yam (Dioscorea species).</title>
        <authorList>
            <person name="Ouyabe M."/>
            <person name="Tanaka N."/>
            <person name="Shiwa Y."/>
            <person name="Fujita N."/>
            <person name="Kikuno H."/>
            <person name="Babil P."/>
            <person name="Shiwachi H."/>
        </authorList>
    </citation>
    <scope>NUCLEOTIDE SEQUENCE [LARGE SCALE GENOMIC DNA]</scope>
    <source>
        <strain evidence="1 2">S-93</strain>
    </source>
</reference>
<keyword evidence="2" id="KW-1185">Reference proteome</keyword>
<evidence type="ECO:0008006" key="3">
    <source>
        <dbReference type="Google" id="ProtNLM"/>
    </source>
</evidence>
<proteinExistence type="predicted"/>
<evidence type="ECO:0000313" key="1">
    <source>
        <dbReference type="EMBL" id="GES50166.1"/>
    </source>
</evidence>
<organism evidence="1 2">
    <name type="scientific">Rhizobium dioscoreae</name>
    <dbReference type="NCBI Taxonomy" id="2653122"/>
    <lineage>
        <taxon>Bacteria</taxon>
        <taxon>Pseudomonadati</taxon>
        <taxon>Pseudomonadota</taxon>
        <taxon>Alphaproteobacteria</taxon>
        <taxon>Hyphomicrobiales</taxon>
        <taxon>Rhizobiaceae</taxon>
        <taxon>Rhizobium/Agrobacterium group</taxon>
        <taxon>Rhizobium</taxon>
    </lineage>
</organism>
<evidence type="ECO:0000313" key="2">
    <source>
        <dbReference type="Proteomes" id="UP000390335"/>
    </source>
</evidence>
<dbReference type="Proteomes" id="UP000390335">
    <property type="component" value="Unassembled WGS sequence"/>
</dbReference>
<accession>A0ABQ0Z498</accession>
<protein>
    <recommendedName>
        <fullName evidence="3">Plasmid maintenance toxin (PemK-like)</fullName>
    </recommendedName>
</protein>
<comment type="caution">
    <text evidence="1">The sequence shown here is derived from an EMBL/GenBank/DDBJ whole genome shotgun (WGS) entry which is preliminary data.</text>
</comment>
<name>A0ABQ0Z498_9HYPH</name>
<dbReference type="RefSeq" id="WP_152093572.1">
    <property type="nucleotide sequence ID" value="NZ_BLAJ01000003.1"/>
</dbReference>
<gene>
    <name evidence="1" type="ORF">RsS93_27800</name>
</gene>